<feature type="compositionally biased region" description="Polar residues" evidence="1">
    <location>
        <begin position="225"/>
        <end position="235"/>
    </location>
</feature>
<evidence type="ECO:0000313" key="3">
    <source>
        <dbReference type="Proteomes" id="UP001428341"/>
    </source>
</evidence>
<evidence type="ECO:0000256" key="1">
    <source>
        <dbReference type="SAM" id="MobiDB-lite"/>
    </source>
</evidence>
<evidence type="ECO:0000313" key="2">
    <source>
        <dbReference type="EMBL" id="KAK9186436.1"/>
    </source>
</evidence>
<dbReference type="EMBL" id="JBCGBO010000021">
    <property type="protein sequence ID" value="KAK9186436.1"/>
    <property type="molecule type" value="Genomic_DNA"/>
</dbReference>
<proteinExistence type="predicted"/>
<keyword evidence="3" id="KW-1185">Reference proteome</keyword>
<sequence length="246" mass="26926">MICSLLDKAKRSKPISKSLSGSSEPIIFDYDTIWKNLYPNGSLSDKASLKDLAICSSKIFNMFYPARRLANDGEDDWTLLAYLGNFLQNAQIRILKGEYGLRLRVWIWETEQQMLGECGPSRLSRRFLSQRTDWTDEPGLSTWTSIQAVNSCNREGYFALGMSSRVNQGPFEGLGVVSGRLGGTVLVSFDSSTIGVSVGNSDGEGSLEPVDGMAMSNLVISVNSASKSEVGSDSLTDFDPESEDSE</sequence>
<comment type="caution">
    <text evidence="2">The sequence shown here is derived from an EMBL/GenBank/DDBJ whole genome shotgun (WGS) entry which is preliminary data.</text>
</comment>
<protein>
    <submittedName>
        <fullName evidence="2">Uncharacterized protein</fullName>
    </submittedName>
</protein>
<reference evidence="2 3" key="1">
    <citation type="submission" date="2024-05" db="EMBL/GenBank/DDBJ databases">
        <title>Haplotype-resolved chromosome-level genome assembly of Huyou (Citrus changshanensis).</title>
        <authorList>
            <person name="Miao C."/>
            <person name="Chen W."/>
            <person name="Wu Y."/>
            <person name="Wang L."/>
            <person name="Zhao S."/>
            <person name="Grierson D."/>
            <person name="Xu C."/>
            <person name="Chen K."/>
        </authorList>
    </citation>
    <scope>NUCLEOTIDE SEQUENCE [LARGE SCALE GENOMIC DNA]</scope>
    <source>
        <strain evidence="2">01-14</strain>
        <tissue evidence="2">Leaf</tissue>
    </source>
</reference>
<accession>A0AAP0LT29</accession>
<feature type="compositionally biased region" description="Acidic residues" evidence="1">
    <location>
        <begin position="236"/>
        <end position="246"/>
    </location>
</feature>
<name>A0AAP0LT29_9ROSI</name>
<dbReference type="Proteomes" id="UP001428341">
    <property type="component" value="Unassembled WGS sequence"/>
</dbReference>
<feature type="region of interest" description="Disordered" evidence="1">
    <location>
        <begin position="225"/>
        <end position="246"/>
    </location>
</feature>
<gene>
    <name evidence="2" type="ORF">WN944_020771</name>
</gene>
<dbReference type="AlphaFoldDB" id="A0AAP0LT29"/>
<organism evidence="2 3">
    <name type="scientific">Citrus x changshan-huyou</name>
    <dbReference type="NCBI Taxonomy" id="2935761"/>
    <lineage>
        <taxon>Eukaryota</taxon>
        <taxon>Viridiplantae</taxon>
        <taxon>Streptophyta</taxon>
        <taxon>Embryophyta</taxon>
        <taxon>Tracheophyta</taxon>
        <taxon>Spermatophyta</taxon>
        <taxon>Magnoliopsida</taxon>
        <taxon>eudicotyledons</taxon>
        <taxon>Gunneridae</taxon>
        <taxon>Pentapetalae</taxon>
        <taxon>rosids</taxon>
        <taxon>malvids</taxon>
        <taxon>Sapindales</taxon>
        <taxon>Rutaceae</taxon>
        <taxon>Aurantioideae</taxon>
        <taxon>Citrus</taxon>
    </lineage>
</organism>